<reference evidence="2 3" key="1">
    <citation type="submission" date="2013-08" db="EMBL/GenBank/DDBJ databases">
        <authorList>
            <person name="Huang J."/>
            <person name="Wang G."/>
        </authorList>
    </citation>
    <scope>NUCLEOTIDE SEQUENCE [LARGE SCALE GENOMIC DNA]</scope>
    <source>
        <strain evidence="2 3">BH030004</strain>
    </source>
</reference>
<evidence type="ECO:0000313" key="3">
    <source>
        <dbReference type="Proteomes" id="UP000030403"/>
    </source>
</evidence>
<evidence type="ECO:0000256" key="1">
    <source>
        <dbReference type="SAM" id="Phobius"/>
    </source>
</evidence>
<dbReference type="RefSeq" id="WP_027448745.1">
    <property type="nucleotide sequence ID" value="NZ_AVPF01000035.1"/>
</dbReference>
<name>A0A0A5G1K9_9BACI</name>
<keyword evidence="1" id="KW-1133">Transmembrane helix</keyword>
<sequence length="136" mass="15594">MKDVILFLAKIVDTFHDLFLYLSETFGLGLTDKELHFWIVGFFGFLSFLLVHIAFRVLSKWSITAISFIYTFTMVLVFVFALEIQQGITGSGNMEFDDAAIGVVGFFVFFGVYLLIRGITFGIKRLHYRKKHSVDT</sequence>
<organism evidence="2 3">
    <name type="scientific">Pontibacillus marinus BH030004 = DSM 16465</name>
    <dbReference type="NCBI Taxonomy" id="1385511"/>
    <lineage>
        <taxon>Bacteria</taxon>
        <taxon>Bacillati</taxon>
        <taxon>Bacillota</taxon>
        <taxon>Bacilli</taxon>
        <taxon>Bacillales</taxon>
        <taxon>Bacillaceae</taxon>
        <taxon>Pontibacillus</taxon>
    </lineage>
</organism>
<keyword evidence="1" id="KW-0472">Membrane</keyword>
<feature type="transmembrane region" description="Helical" evidence="1">
    <location>
        <begin position="100"/>
        <end position="123"/>
    </location>
</feature>
<dbReference type="Proteomes" id="UP000030403">
    <property type="component" value="Unassembled WGS sequence"/>
</dbReference>
<accession>A0A0A5G1K9</accession>
<protein>
    <submittedName>
        <fullName evidence="2">Membrane protein</fullName>
    </submittedName>
</protein>
<feature type="transmembrane region" description="Helical" evidence="1">
    <location>
        <begin position="35"/>
        <end position="55"/>
    </location>
</feature>
<dbReference type="AlphaFoldDB" id="A0A0A5G1K9"/>
<dbReference type="STRING" id="1385511.GCA_000425225_02281"/>
<proteinExistence type="predicted"/>
<keyword evidence="1" id="KW-0812">Transmembrane</keyword>
<dbReference type="OrthoDB" id="2868470at2"/>
<dbReference type="eggNOG" id="ENOG5032VUE">
    <property type="taxonomic scope" value="Bacteria"/>
</dbReference>
<feature type="transmembrane region" description="Helical" evidence="1">
    <location>
        <begin position="67"/>
        <end position="88"/>
    </location>
</feature>
<dbReference type="EMBL" id="AVPF01000035">
    <property type="protein sequence ID" value="KGX85934.1"/>
    <property type="molecule type" value="Genomic_DNA"/>
</dbReference>
<evidence type="ECO:0000313" key="2">
    <source>
        <dbReference type="EMBL" id="KGX85934.1"/>
    </source>
</evidence>
<gene>
    <name evidence="2" type="ORF">N783_13155</name>
</gene>
<comment type="caution">
    <text evidence="2">The sequence shown here is derived from an EMBL/GenBank/DDBJ whole genome shotgun (WGS) entry which is preliminary data.</text>
</comment>
<keyword evidence="3" id="KW-1185">Reference proteome</keyword>